<comment type="catalytic activity">
    <reaction evidence="8">
        <text>N(4)-(alpha-D-Man-(1-&gt;2)-alpha-D-Man-(1-&gt;2)-alpha-D-Man-(1-&gt;3)-[alpha-D-Man-(1-&gt;3)-[alpha-D-Man-(1-&gt;2)-alpha-D-Man-(1-&gt;6)]-alpha-D-Man-(1-&gt;6)]-beta-D-Man-(1-&gt;4)-beta-D-GlcNAc-(1-&gt;4)-beta-D-GlcNAc)-L-asparaginyl-[protein] (N-glucan mannose isomer 8A1,2,3B1,3) + 3 H2O = N(4)-(alpha-D-Man-(1-&gt;3)-[alpha-D-Man-(1-&gt;3)-[alpha-D-Man-(1-&gt;6)]-alpha-D-Man-(1-&gt;6)]-beta-D-Man-(1-&gt;4)-beta-D-GlcNAc-(1-&gt;4)-beta-D-GlcNAc)-L-asparaginyl-[protein] (N-glucan mannose isomer 5A1,2) + 3 beta-D-mannose</text>
        <dbReference type="Rhea" id="RHEA:56028"/>
        <dbReference type="Rhea" id="RHEA-COMP:14358"/>
        <dbReference type="Rhea" id="RHEA-COMP:14367"/>
        <dbReference type="ChEBI" id="CHEBI:15377"/>
        <dbReference type="ChEBI" id="CHEBI:28563"/>
        <dbReference type="ChEBI" id="CHEBI:59087"/>
        <dbReference type="ChEBI" id="CHEBI:60628"/>
        <dbReference type="EC" id="3.2.1.113"/>
    </reaction>
</comment>
<keyword evidence="14" id="KW-1185">Reference proteome</keyword>
<keyword evidence="7 11" id="KW-1015">Disulfide bond</keyword>
<dbReference type="Proteomes" id="UP000267251">
    <property type="component" value="Unassembled WGS sequence"/>
</dbReference>
<dbReference type="InterPro" id="IPR036026">
    <property type="entry name" value="Seven-hairpin_glycosidases"/>
</dbReference>
<evidence type="ECO:0000256" key="3">
    <source>
        <dbReference type="ARBA" id="ARBA00007658"/>
    </source>
</evidence>
<dbReference type="PANTHER" id="PTHR11742">
    <property type="entry name" value="MANNOSYL-OLIGOSACCHARIDE ALPHA-1,2-MANNOSIDASE-RELATED"/>
    <property type="match status" value="1"/>
</dbReference>
<name>A0A4P9Y5V4_9FUNG</name>
<keyword evidence="5 12" id="KW-0378">Hydrolase</keyword>
<evidence type="ECO:0000256" key="9">
    <source>
        <dbReference type="ARBA" id="ARBA00048605"/>
    </source>
</evidence>
<comment type="cofactor">
    <cofactor evidence="1 10">
        <name>Ca(2+)</name>
        <dbReference type="ChEBI" id="CHEBI:29108"/>
    </cofactor>
</comment>
<sequence length="499" mass="57377">MPNHLGEHISDLSNEDDSALWAERRQVVRDVVRDGWSRYRRDAWGSDEYKPISHTGHNLTSAGGVGFGIVDALDLFLMLDLKTEYEDALSWTLNELTFELDDSYSVFETTIRVLGGLLSAYHMMGEKEPRLLHKAEDLASRLAGAFNTDSGIPSSKINLKTRYPFLDISTNSLSEVGTLQLEFRYLSQLTGNMTYARLVNHCMDFLAEKEPENSVYPLNIDIHSGAMFGTFLSIGARADSFYEYLLKQWLQSNGTDDRALKMHHRSTQGIEKRLIEYTPESNLLYVSDWDGMYSTHSMEHLACFYAGHLSLSYLYAHGEGFWRDQIRAEHDLRIGEALGETCYQSYHRTKTGLGPDRMMFRSNDRWNDNVQNGSDPDFIFDQHDTTDRSSYRLRPETIESFFLLWRATGDNVWRERGWEVFQSILRSTKLSDGGYATVRNVDVFPPSHDDITETFFYAETLKYLYLLFGPTDLFPLDRYVFTTEAHPLPIFTPKEGVLV</sequence>
<dbReference type="SUPFAM" id="SSF48225">
    <property type="entry name" value="Seven-hairpin glycosidases"/>
    <property type="match status" value="1"/>
</dbReference>
<dbReference type="InterPro" id="IPR050749">
    <property type="entry name" value="Glycosyl_Hydrolase_47"/>
</dbReference>
<evidence type="ECO:0000256" key="11">
    <source>
        <dbReference type="PIRSR" id="PIRSR601382-3"/>
    </source>
</evidence>
<comment type="pathway">
    <text evidence="2">Protein modification; protein glycosylation.</text>
</comment>
<dbReference type="EMBL" id="KZ987836">
    <property type="protein sequence ID" value="RKP14428.1"/>
    <property type="molecule type" value="Genomic_DNA"/>
</dbReference>
<dbReference type="GO" id="GO:0005783">
    <property type="term" value="C:endoplasmic reticulum"/>
    <property type="evidence" value="ECO:0007669"/>
    <property type="project" value="TreeGrafter"/>
</dbReference>
<evidence type="ECO:0000256" key="4">
    <source>
        <dbReference type="ARBA" id="ARBA00022723"/>
    </source>
</evidence>
<dbReference type="InterPro" id="IPR012341">
    <property type="entry name" value="6hp_glycosidase-like_sf"/>
</dbReference>
<dbReference type="GO" id="GO:0036503">
    <property type="term" value="P:ERAD pathway"/>
    <property type="evidence" value="ECO:0007669"/>
    <property type="project" value="UniProtKB-ARBA"/>
</dbReference>
<dbReference type="InterPro" id="IPR001382">
    <property type="entry name" value="Glyco_hydro_47"/>
</dbReference>
<evidence type="ECO:0000313" key="13">
    <source>
        <dbReference type="EMBL" id="RKP14428.1"/>
    </source>
</evidence>
<reference evidence="14" key="1">
    <citation type="journal article" date="2018" name="Nat. Microbiol.">
        <title>Leveraging single-cell genomics to expand the fungal tree of life.</title>
        <authorList>
            <person name="Ahrendt S.R."/>
            <person name="Quandt C.A."/>
            <person name="Ciobanu D."/>
            <person name="Clum A."/>
            <person name="Salamov A."/>
            <person name="Andreopoulos B."/>
            <person name="Cheng J.F."/>
            <person name="Woyke T."/>
            <person name="Pelin A."/>
            <person name="Henrissat B."/>
            <person name="Reynolds N.K."/>
            <person name="Benny G.L."/>
            <person name="Smith M.E."/>
            <person name="James T.Y."/>
            <person name="Grigoriev I.V."/>
        </authorList>
    </citation>
    <scope>NUCLEOTIDE SEQUENCE [LARGE SCALE GENOMIC DNA]</scope>
</reference>
<feature type="disulfide bond" evidence="11">
    <location>
        <begin position="303"/>
        <end position="342"/>
    </location>
</feature>
<evidence type="ECO:0000256" key="5">
    <source>
        <dbReference type="ARBA" id="ARBA00022801"/>
    </source>
</evidence>
<comment type="similarity">
    <text evidence="3 12">Belongs to the glycosyl hydrolase 47 family.</text>
</comment>
<keyword evidence="6 10" id="KW-0106">Calcium</keyword>
<dbReference type="OrthoDB" id="8118055at2759"/>
<evidence type="ECO:0000256" key="7">
    <source>
        <dbReference type="ARBA" id="ARBA00023157"/>
    </source>
</evidence>
<dbReference type="Pfam" id="PF01532">
    <property type="entry name" value="Glyco_hydro_47"/>
    <property type="match status" value="1"/>
</dbReference>
<organism evidence="13 14">
    <name type="scientific">Piptocephalis cylindrospora</name>
    <dbReference type="NCBI Taxonomy" id="1907219"/>
    <lineage>
        <taxon>Eukaryota</taxon>
        <taxon>Fungi</taxon>
        <taxon>Fungi incertae sedis</taxon>
        <taxon>Zoopagomycota</taxon>
        <taxon>Zoopagomycotina</taxon>
        <taxon>Zoopagomycetes</taxon>
        <taxon>Zoopagales</taxon>
        <taxon>Piptocephalidaceae</taxon>
        <taxon>Piptocephalis</taxon>
    </lineage>
</organism>
<protein>
    <recommendedName>
        <fullName evidence="12">alpha-1,2-Mannosidase</fullName>
        <ecNumber evidence="12">3.2.1.-</ecNumber>
    </recommendedName>
</protein>
<proteinExistence type="inferred from homology"/>
<dbReference type="EC" id="3.2.1.-" evidence="12"/>
<dbReference type="GO" id="GO:0004571">
    <property type="term" value="F:mannosyl-oligosaccharide 1,2-alpha-mannosidase activity"/>
    <property type="evidence" value="ECO:0007669"/>
    <property type="project" value="UniProtKB-EC"/>
</dbReference>
<dbReference type="GO" id="GO:0005509">
    <property type="term" value="F:calcium ion binding"/>
    <property type="evidence" value="ECO:0007669"/>
    <property type="project" value="InterPro"/>
</dbReference>
<dbReference type="PANTHER" id="PTHR11742:SF55">
    <property type="entry name" value="ENDOPLASMIC RETICULUM MANNOSYL-OLIGOSACCHARIDE 1,2-ALPHA-MANNOSIDASE"/>
    <property type="match status" value="1"/>
</dbReference>
<feature type="binding site" evidence="10">
    <location>
        <position position="483"/>
    </location>
    <ligand>
        <name>Ca(2+)</name>
        <dbReference type="ChEBI" id="CHEBI:29108"/>
    </ligand>
</feature>
<keyword evidence="4 10" id="KW-0479">Metal-binding</keyword>
<accession>A0A4P9Y5V4</accession>
<evidence type="ECO:0000256" key="6">
    <source>
        <dbReference type="ARBA" id="ARBA00022837"/>
    </source>
</evidence>
<comment type="catalytic activity">
    <reaction evidence="9">
        <text>N(4)-(alpha-D-Man-(1-&gt;2)-alpha-D-Man-(1-&gt;2)-alpha-D-Man-(1-&gt;3)-[alpha-D-Man-(1-&gt;2)-alpha-D-Man-(1-&gt;3)-[alpha-D-Man-(1-&gt;2)-alpha-D-Man-(1-&gt;6)]-alpha-D-Man-(1-&gt;6)]-beta-D-Man-(1-&gt;4)-beta-D-GlcNAc-(1-&gt;4)-beta-D-GlcNAc)-L-asparaginyl-[protein] (N-glucan mannose isomer 9A1,2,3B1,2,3) + 4 H2O = N(4)-(alpha-D-Man-(1-&gt;3)-[alpha-D-Man-(1-&gt;3)-[alpha-D-Man-(1-&gt;6)]-alpha-D-Man-(1-&gt;6)]-beta-D-Man-(1-&gt;4)-beta-D-GlcNAc-(1-&gt;4)-beta-D-GlcNAc)-L-asparaginyl-[protein] (N-glucan mannose isomer 5A1,2) + 4 beta-D-mannose</text>
        <dbReference type="Rhea" id="RHEA:56008"/>
        <dbReference type="Rhea" id="RHEA-COMP:14356"/>
        <dbReference type="Rhea" id="RHEA-COMP:14367"/>
        <dbReference type="ChEBI" id="CHEBI:15377"/>
        <dbReference type="ChEBI" id="CHEBI:28563"/>
        <dbReference type="ChEBI" id="CHEBI:59087"/>
        <dbReference type="ChEBI" id="CHEBI:139493"/>
        <dbReference type="EC" id="3.2.1.113"/>
    </reaction>
</comment>
<dbReference type="Gene3D" id="1.50.10.10">
    <property type="match status" value="1"/>
</dbReference>
<evidence type="ECO:0000256" key="12">
    <source>
        <dbReference type="RuleBase" id="RU361193"/>
    </source>
</evidence>
<dbReference type="GO" id="GO:0005975">
    <property type="term" value="P:carbohydrate metabolic process"/>
    <property type="evidence" value="ECO:0007669"/>
    <property type="project" value="InterPro"/>
</dbReference>
<keyword evidence="12" id="KW-0326">Glycosidase</keyword>
<dbReference type="PRINTS" id="PR00747">
    <property type="entry name" value="GLYHDRLASE47"/>
</dbReference>
<evidence type="ECO:0000256" key="10">
    <source>
        <dbReference type="PIRSR" id="PIRSR601382-2"/>
    </source>
</evidence>
<gene>
    <name evidence="13" type="ORF">BJ684DRAFT_22546</name>
</gene>
<evidence type="ECO:0000313" key="14">
    <source>
        <dbReference type="Proteomes" id="UP000267251"/>
    </source>
</evidence>
<evidence type="ECO:0000256" key="1">
    <source>
        <dbReference type="ARBA" id="ARBA00001913"/>
    </source>
</evidence>
<evidence type="ECO:0000256" key="8">
    <source>
        <dbReference type="ARBA" id="ARBA00047669"/>
    </source>
</evidence>
<evidence type="ECO:0000256" key="2">
    <source>
        <dbReference type="ARBA" id="ARBA00004922"/>
    </source>
</evidence>
<dbReference type="GO" id="GO:0016020">
    <property type="term" value="C:membrane"/>
    <property type="evidence" value="ECO:0007669"/>
    <property type="project" value="InterPro"/>
</dbReference>
<dbReference type="AlphaFoldDB" id="A0A4P9Y5V4"/>